<feature type="transmembrane region" description="Helical" evidence="9">
    <location>
        <begin position="190"/>
        <end position="210"/>
    </location>
</feature>
<evidence type="ECO:0000256" key="3">
    <source>
        <dbReference type="ARBA" id="ARBA00022692"/>
    </source>
</evidence>
<feature type="transmembrane region" description="Helical" evidence="9">
    <location>
        <begin position="127"/>
        <end position="148"/>
    </location>
</feature>
<keyword evidence="4 9" id="KW-1133">Transmembrane helix</keyword>
<evidence type="ECO:0000313" key="11">
    <source>
        <dbReference type="EMBL" id="MBY10575.1"/>
    </source>
</evidence>
<comment type="similarity">
    <text evidence="2">Belongs to the synaptophysin/synaptobrevin family.</text>
</comment>
<proteinExistence type="inferred from homology"/>
<dbReference type="AlphaFoldDB" id="A0A2R5LM96"/>
<dbReference type="InterPro" id="IPR001285">
    <property type="entry name" value="Synaptophysin/porin"/>
</dbReference>
<evidence type="ECO:0000256" key="8">
    <source>
        <dbReference type="SAM" id="MobiDB-lite"/>
    </source>
</evidence>
<evidence type="ECO:0000256" key="2">
    <source>
        <dbReference type="ARBA" id="ARBA00006476"/>
    </source>
</evidence>
<keyword evidence="6" id="KW-0325">Glycoprotein</keyword>
<organism evidence="11">
    <name type="scientific">Ornithodoros turicata</name>
    <dbReference type="NCBI Taxonomy" id="34597"/>
    <lineage>
        <taxon>Eukaryota</taxon>
        <taxon>Metazoa</taxon>
        <taxon>Ecdysozoa</taxon>
        <taxon>Arthropoda</taxon>
        <taxon>Chelicerata</taxon>
        <taxon>Arachnida</taxon>
        <taxon>Acari</taxon>
        <taxon>Parasitiformes</taxon>
        <taxon>Ixodida</taxon>
        <taxon>Ixodoidea</taxon>
        <taxon>Argasidae</taxon>
        <taxon>Ornithodorinae</taxon>
        <taxon>Ornithodoros</taxon>
    </lineage>
</organism>
<reference evidence="11" key="1">
    <citation type="submission" date="2018-03" db="EMBL/GenBank/DDBJ databases">
        <title>The relapsing fever spirochete Borrelia turicatae persists in the highly oxidative environment of its soft-bodied tick vector.</title>
        <authorList>
            <person name="Bourret T.J."/>
            <person name="Boyle W.K."/>
            <person name="Valenzuela J.G."/>
            <person name="Oliveira F."/>
            <person name="Lopez J.E."/>
        </authorList>
    </citation>
    <scope>NUCLEOTIDE SEQUENCE</scope>
    <source>
        <strain evidence="11">Kansas strain/isolate</strain>
        <tissue evidence="11">Salivary glands</tissue>
    </source>
</reference>
<keyword evidence="5 7" id="KW-0472">Membrane</keyword>
<dbReference type="InterPro" id="IPR008253">
    <property type="entry name" value="Marvel"/>
</dbReference>
<dbReference type="GO" id="GO:0030672">
    <property type="term" value="C:synaptic vesicle membrane"/>
    <property type="evidence" value="ECO:0007669"/>
    <property type="project" value="TreeGrafter"/>
</dbReference>
<feature type="domain" description="MARVEL" evidence="10">
    <location>
        <begin position="7"/>
        <end position="214"/>
    </location>
</feature>
<dbReference type="PANTHER" id="PTHR10306:SF17">
    <property type="entry name" value="MARVEL DOMAIN-CONTAINING PROTEIN"/>
    <property type="match status" value="1"/>
</dbReference>
<dbReference type="PRINTS" id="PR00220">
    <property type="entry name" value="SYNAPTOPHYSN"/>
</dbReference>
<evidence type="ECO:0000256" key="6">
    <source>
        <dbReference type="ARBA" id="ARBA00023180"/>
    </source>
</evidence>
<dbReference type="KEGG" id="oti:135388298"/>
<evidence type="ECO:0000256" key="1">
    <source>
        <dbReference type="ARBA" id="ARBA00004141"/>
    </source>
</evidence>
<accession>A0A2R5LM96</accession>
<dbReference type="EMBL" id="GGLE01006449">
    <property type="protein sequence ID" value="MBY10575.1"/>
    <property type="molecule type" value="Transcribed_RNA"/>
</dbReference>
<evidence type="ECO:0000256" key="9">
    <source>
        <dbReference type="SAM" id="Phobius"/>
    </source>
</evidence>
<name>A0A2R5LM96_9ACAR</name>
<dbReference type="GeneID" id="135388298"/>
<keyword evidence="3 7" id="KW-0812">Transmembrane</keyword>
<evidence type="ECO:0000256" key="4">
    <source>
        <dbReference type="ARBA" id="ARBA00022989"/>
    </source>
</evidence>
<comment type="subcellular location">
    <subcellularLocation>
        <location evidence="1">Membrane</location>
        <topology evidence="1">Multi-pass membrane protein</topology>
    </subcellularLocation>
</comment>
<feature type="region of interest" description="Disordered" evidence="8">
    <location>
        <begin position="220"/>
        <end position="254"/>
    </location>
</feature>
<feature type="transmembrane region" description="Helical" evidence="9">
    <location>
        <begin position="93"/>
        <end position="115"/>
    </location>
</feature>
<dbReference type="RefSeq" id="XP_064473828.1">
    <property type="nucleotide sequence ID" value="XM_064617758.1"/>
</dbReference>
<evidence type="ECO:0000259" key="10">
    <source>
        <dbReference type="PROSITE" id="PS51225"/>
    </source>
</evidence>
<dbReference type="PROSITE" id="PS51225">
    <property type="entry name" value="MARVEL"/>
    <property type="match status" value="1"/>
</dbReference>
<dbReference type="Pfam" id="PF01284">
    <property type="entry name" value="MARVEL"/>
    <property type="match status" value="1"/>
</dbReference>
<protein>
    <submittedName>
        <fullName evidence="11">Putative conserved plasma membrane protein</fullName>
    </submittedName>
</protein>
<dbReference type="PANTHER" id="PTHR10306">
    <property type="entry name" value="SYNAPTOPHYSIN"/>
    <property type="match status" value="1"/>
</dbReference>
<feature type="transmembrane region" description="Helical" evidence="9">
    <location>
        <begin position="13"/>
        <end position="33"/>
    </location>
</feature>
<evidence type="ECO:0000256" key="7">
    <source>
        <dbReference type="PROSITE-ProRule" id="PRU00581"/>
    </source>
</evidence>
<sequence length="254" mass="28235">MDLNFQVLKEPRGFIRVIQFVMSVFAFATTSGFSTSATFKVCDKAYLATFSFGYPFRMSYFPFNVPTICPSNMMEIQTKSVVLPYNFASNPEFFVATGVLSFLYCIGILGVYIFCNKMYTENQTTPIVDLGLSCLLALFWFAGSSAWAQGVRDVKYYTDPAVFMKLLEICGNASNKCTSESTGNFATLNVSLILGFANFLLWVAGCWFVFKETSFHGQHPPPQGVAAPQYPPVNSQYPPQSPPPVQSPTFGTQY</sequence>
<evidence type="ECO:0000256" key="5">
    <source>
        <dbReference type="ARBA" id="ARBA00023136"/>
    </source>
</evidence>